<feature type="transmembrane region" description="Helical" evidence="1">
    <location>
        <begin position="7"/>
        <end position="27"/>
    </location>
</feature>
<proteinExistence type="predicted"/>
<feature type="transmembrane region" description="Helical" evidence="1">
    <location>
        <begin position="33"/>
        <end position="51"/>
    </location>
</feature>
<keyword evidence="1" id="KW-0472">Membrane</keyword>
<organism evidence="3 5">
    <name type="scientific">Rhizobium leguminosarum</name>
    <dbReference type="NCBI Taxonomy" id="384"/>
    <lineage>
        <taxon>Bacteria</taxon>
        <taxon>Pseudomonadati</taxon>
        <taxon>Pseudomonadota</taxon>
        <taxon>Alphaproteobacteria</taxon>
        <taxon>Hyphomicrobiales</taxon>
        <taxon>Rhizobiaceae</taxon>
        <taxon>Rhizobium/Agrobacterium group</taxon>
        <taxon>Rhizobium</taxon>
    </lineage>
</organism>
<gene>
    <name evidence="2" type="ORF">GGE66_005116</name>
    <name evidence="3" type="ORF">GGI64_000686</name>
</gene>
<evidence type="ECO:0000313" key="4">
    <source>
        <dbReference type="Proteomes" id="UP000517187"/>
    </source>
</evidence>
<dbReference type="AlphaFoldDB" id="A0A7Z0IWE4"/>
<dbReference type="Proteomes" id="UP000535276">
    <property type="component" value="Unassembled WGS sequence"/>
</dbReference>
<dbReference type="EMBL" id="JACIIJ010000014">
    <property type="protein sequence ID" value="MBB6224115.1"/>
    <property type="molecule type" value="Genomic_DNA"/>
</dbReference>
<protein>
    <submittedName>
        <fullName evidence="3">Uncharacterized protein</fullName>
    </submittedName>
</protein>
<dbReference type="RefSeq" id="WP_003586904.1">
    <property type="nucleotide sequence ID" value="NZ_JACBZV010000001.1"/>
</dbReference>
<sequence>MKDYLPYLAGALAGVLIALTISALLTLQGTPQLILFALLPAIGGAIFERVLQRRSDKL</sequence>
<evidence type="ECO:0000313" key="3">
    <source>
        <dbReference type="EMBL" id="NYJ09667.1"/>
    </source>
</evidence>
<reference evidence="3 5" key="1">
    <citation type="submission" date="2020-07" db="EMBL/GenBank/DDBJ databases">
        <title>Genomic Encyclopedia of Type Strains, Phase IV (KMG-V): Genome sequencing to study the core and pangenomes of soil and plant-associated prokaryotes.</title>
        <authorList>
            <person name="Whitman W."/>
        </authorList>
    </citation>
    <scope>NUCLEOTIDE SEQUENCE [LARGE SCALE GENOMIC DNA]</scope>
    <source>
        <strain evidence="2 4">SEMIA 4011</strain>
        <strain evidence="3 5">SEMIA 4052</strain>
    </source>
</reference>
<keyword evidence="1" id="KW-0812">Transmembrane</keyword>
<evidence type="ECO:0000313" key="2">
    <source>
        <dbReference type="EMBL" id="MBB6224115.1"/>
    </source>
</evidence>
<dbReference type="EMBL" id="JACBZV010000001">
    <property type="protein sequence ID" value="NYJ09667.1"/>
    <property type="molecule type" value="Genomic_DNA"/>
</dbReference>
<keyword evidence="1" id="KW-1133">Transmembrane helix</keyword>
<evidence type="ECO:0000313" key="5">
    <source>
        <dbReference type="Proteomes" id="UP000535276"/>
    </source>
</evidence>
<evidence type="ECO:0000256" key="1">
    <source>
        <dbReference type="SAM" id="Phobius"/>
    </source>
</evidence>
<name>A0A7Z0IWE4_RHILE</name>
<dbReference type="Proteomes" id="UP000517187">
    <property type="component" value="Unassembled WGS sequence"/>
</dbReference>
<comment type="caution">
    <text evidence="3">The sequence shown here is derived from an EMBL/GenBank/DDBJ whole genome shotgun (WGS) entry which is preliminary data.</text>
</comment>
<accession>A0A7Z0IWE4</accession>